<evidence type="ECO:0000256" key="6">
    <source>
        <dbReference type="ARBA" id="ARBA00035292"/>
    </source>
</evidence>
<dbReference type="SUPFAM" id="SSF55653">
    <property type="entry name" value="Ribosomal protein L9 C-domain"/>
    <property type="match status" value="1"/>
</dbReference>
<dbReference type="InterPro" id="IPR020069">
    <property type="entry name" value="Ribosomal_bL9_C"/>
</dbReference>
<gene>
    <name evidence="7 10" type="primary">rplI</name>
    <name evidence="10" type="ORF">NCTC12264_00242</name>
</gene>
<dbReference type="EMBL" id="UFUZ01000001">
    <property type="protein sequence ID" value="SUX26035.1"/>
    <property type="molecule type" value="Genomic_DNA"/>
</dbReference>
<proteinExistence type="inferred from homology"/>
<dbReference type="GO" id="GO:0003735">
    <property type="term" value="F:structural constituent of ribosome"/>
    <property type="evidence" value="ECO:0007669"/>
    <property type="project" value="InterPro"/>
</dbReference>
<dbReference type="Pfam" id="PF03948">
    <property type="entry name" value="Ribosomal_L9_C"/>
    <property type="match status" value="1"/>
</dbReference>
<comment type="function">
    <text evidence="7">Binds to the 23S rRNA.</text>
</comment>
<feature type="coiled-coil region" evidence="8">
    <location>
        <begin position="48"/>
        <end position="118"/>
    </location>
</feature>
<dbReference type="GO" id="GO:0019843">
    <property type="term" value="F:rRNA binding"/>
    <property type="evidence" value="ECO:0007669"/>
    <property type="project" value="UniProtKB-UniRule"/>
</dbReference>
<dbReference type="InterPro" id="IPR020070">
    <property type="entry name" value="Ribosomal_bL9_N"/>
</dbReference>
<comment type="similarity">
    <text evidence="1 7">Belongs to the bacterial ribosomal protein bL9 family.</text>
</comment>
<keyword evidence="2 7" id="KW-0699">rRNA-binding</keyword>
<evidence type="ECO:0000256" key="3">
    <source>
        <dbReference type="ARBA" id="ARBA00022884"/>
    </source>
</evidence>
<accession>A0A381EG96</accession>
<evidence type="ECO:0000256" key="5">
    <source>
        <dbReference type="ARBA" id="ARBA00023274"/>
    </source>
</evidence>
<dbReference type="InterPro" id="IPR009027">
    <property type="entry name" value="Ribosomal_bL9/RNase_H1_N"/>
</dbReference>
<dbReference type="NCBIfam" id="TIGR00158">
    <property type="entry name" value="L9"/>
    <property type="match status" value="1"/>
</dbReference>
<evidence type="ECO:0000256" key="1">
    <source>
        <dbReference type="ARBA" id="ARBA00010605"/>
    </source>
</evidence>
<dbReference type="AlphaFoldDB" id="A0A381EG96"/>
<dbReference type="FunFam" id="3.40.5.10:FF:000002">
    <property type="entry name" value="50S ribosomal protein L9"/>
    <property type="match status" value="1"/>
</dbReference>
<dbReference type="HAMAP" id="MF_00503">
    <property type="entry name" value="Ribosomal_bL9"/>
    <property type="match status" value="1"/>
</dbReference>
<dbReference type="PANTHER" id="PTHR21368">
    <property type="entry name" value="50S RIBOSOMAL PROTEIN L9"/>
    <property type="match status" value="1"/>
</dbReference>
<evidence type="ECO:0000256" key="4">
    <source>
        <dbReference type="ARBA" id="ARBA00022980"/>
    </source>
</evidence>
<keyword evidence="4 7" id="KW-0689">Ribosomal protein</keyword>
<dbReference type="PROSITE" id="PS00651">
    <property type="entry name" value="RIBOSOMAL_L9"/>
    <property type="match status" value="1"/>
</dbReference>
<dbReference type="SUPFAM" id="SSF55658">
    <property type="entry name" value="L9 N-domain-like"/>
    <property type="match status" value="1"/>
</dbReference>
<dbReference type="Proteomes" id="UP000254161">
    <property type="component" value="Unassembled WGS sequence"/>
</dbReference>
<dbReference type="InterPro" id="IPR036935">
    <property type="entry name" value="Ribosomal_bL9_N_sf"/>
</dbReference>
<name>A0A381EG96_CAMUP</name>
<dbReference type="Pfam" id="PF01281">
    <property type="entry name" value="Ribosomal_L9_N"/>
    <property type="match status" value="1"/>
</dbReference>
<evidence type="ECO:0000313" key="11">
    <source>
        <dbReference type="Proteomes" id="UP000254161"/>
    </source>
</evidence>
<sequence length="148" mass="16324">MKVLLTKDVKSLGKAGEVKEVKDGYGQNFLIAKGFAKAATTEVLRKYESDKKKEAENLRFELANLEKLKNELSKITLELSKPVGANGSLFGGVTKEDIALALKEQKNIELDKKSLECETIKTLGIHSISVKLGHAIHAEFKLEVKAQK</sequence>
<keyword evidence="3 7" id="KW-0694">RNA-binding</keyword>
<organism evidence="10 11">
    <name type="scientific">Campylobacter upsaliensis</name>
    <dbReference type="NCBI Taxonomy" id="28080"/>
    <lineage>
        <taxon>Bacteria</taxon>
        <taxon>Pseudomonadati</taxon>
        <taxon>Campylobacterota</taxon>
        <taxon>Epsilonproteobacteria</taxon>
        <taxon>Campylobacterales</taxon>
        <taxon>Campylobacteraceae</taxon>
        <taxon>Campylobacter</taxon>
    </lineage>
</organism>
<dbReference type="GO" id="GO:0006412">
    <property type="term" value="P:translation"/>
    <property type="evidence" value="ECO:0007669"/>
    <property type="project" value="UniProtKB-UniRule"/>
</dbReference>
<dbReference type="RefSeq" id="WP_115628883.1">
    <property type="nucleotide sequence ID" value="NZ_JANKIR010000010.1"/>
</dbReference>
<dbReference type="GO" id="GO:1990904">
    <property type="term" value="C:ribonucleoprotein complex"/>
    <property type="evidence" value="ECO:0007669"/>
    <property type="project" value="UniProtKB-KW"/>
</dbReference>
<protein>
    <recommendedName>
        <fullName evidence="6 7">Large ribosomal subunit protein bL9</fullName>
    </recommendedName>
</protein>
<dbReference type="InterPro" id="IPR000244">
    <property type="entry name" value="Ribosomal_bL9"/>
</dbReference>
<dbReference type="InterPro" id="IPR036791">
    <property type="entry name" value="Ribosomal_bL9_C_sf"/>
</dbReference>
<dbReference type="GO" id="GO:0005840">
    <property type="term" value="C:ribosome"/>
    <property type="evidence" value="ECO:0007669"/>
    <property type="project" value="UniProtKB-KW"/>
</dbReference>
<reference evidence="10 11" key="1">
    <citation type="submission" date="2018-06" db="EMBL/GenBank/DDBJ databases">
        <authorList>
            <consortium name="Pathogen Informatics"/>
            <person name="Doyle S."/>
        </authorList>
    </citation>
    <scope>NUCLEOTIDE SEQUENCE [LARGE SCALE GENOMIC DNA]</scope>
    <source>
        <strain evidence="10 11">NCTC12264</strain>
    </source>
</reference>
<evidence type="ECO:0000256" key="2">
    <source>
        <dbReference type="ARBA" id="ARBA00022730"/>
    </source>
</evidence>
<keyword evidence="8" id="KW-0175">Coiled coil</keyword>
<dbReference type="Gene3D" id="3.40.5.10">
    <property type="entry name" value="Ribosomal protein L9, N-terminal domain"/>
    <property type="match status" value="1"/>
</dbReference>
<feature type="domain" description="Ribosomal protein L9" evidence="9">
    <location>
        <begin position="13"/>
        <end position="40"/>
    </location>
</feature>
<keyword evidence="5 7" id="KW-0687">Ribonucleoprotein</keyword>
<evidence type="ECO:0000313" key="10">
    <source>
        <dbReference type="EMBL" id="SUX26035.1"/>
    </source>
</evidence>
<dbReference type="InterPro" id="IPR020594">
    <property type="entry name" value="Ribosomal_bL9_bac/chp"/>
</dbReference>
<evidence type="ECO:0000256" key="8">
    <source>
        <dbReference type="SAM" id="Coils"/>
    </source>
</evidence>
<evidence type="ECO:0000256" key="7">
    <source>
        <dbReference type="HAMAP-Rule" id="MF_00503"/>
    </source>
</evidence>
<dbReference type="Gene3D" id="3.10.430.100">
    <property type="entry name" value="Ribosomal protein L9, C-terminal domain"/>
    <property type="match status" value="1"/>
</dbReference>
<evidence type="ECO:0000259" key="9">
    <source>
        <dbReference type="PROSITE" id="PS00651"/>
    </source>
</evidence>